<dbReference type="EMBL" id="BAAASE010000001">
    <property type="protein sequence ID" value="GAA2384897.1"/>
    <property type="molecule type" value="Genomic_DNA"/>
</dbReference>
<dbReference type="InterPro" id="IPR047603">
    <property type="entry name" value="FxsC_N"/>
</dbReference>
<dbReference type="Pfam" id="PF13676">
    <property type="entry name" value="TIR_2"/>
    <property type="match status" value="1"/>
</dbReference>
<dbReference type="InterPro" id="IPR035897">
    <property type="entry name" value="Toll_tir_struct_dom_sf"/>
</dbReference>
<evidence type="ECO:0000313" key="4">
    <source>
        <dbReference type="Proteomes" id="UP001499986"/>
    </source>
</evidence>
<sequence length="440" mass="49524">MRLRGVPLEREPYFFLSYARRDDRKDAFVGRFYEDLVAELDRLGADCGGQMPFRDVERIGLGADWERTLGRAVGNCRAMVALCSPAYVSSLYCGKEWAAFQARLVRYREHTDIDVPALIPVLWTPTRGALPPEITRYQYYEPAMGEEYVERGLMSLLRASPTGGAYRTVLELVARRVHYAADLFRLPRAEGLDLRTVPSPFQGIEPAEPAERTTGHVRVFIAAGVTGRLPRGRQCREYYGPSPLDWTPYHPPVHPTVAHRAQRVIIEEGCTTSLEVVDQSLGSKLDEAMRDNQTSVLLVDAWAAREGPYRNPLSDYDGQNHPVTGVLVPCHDTDGESGDEKLWTDLQQVFRRNWMRRNDPYDPLFQVRVGKDQFEERLARMVVVAQNRLMENAVPRRLPAGPPAPPLPGLTVPAPPPPRTGDQAEPPGPLPPQKDQDDDH</sequence>
<evidence type="ECO:0000256" key="1">
    <source>
        <dbReference type="SAM" id="MobiDB-lite"/>
    </source>
</evidence>
<dbReference type="SUPFAM" id="SSF52200">
    <property type="entry name" value="Toll/Interleukin receptor TIR domain"/>
    <property type="match status" value="1"/>
</dbReference>
<keyword evidence="4" id="KW-1185">Reference proteome</keyword>
<organism evidence="3 4">
    <name type="scientific">Streptomyces coeruleofuscus</name>
    <dbReference type="NCBI Taxonomy" id="66879"/>
    <lineage>
        <taxon>Bacteria</taxon>
        <taxon>Bacillati</taxon>
        <taxon>Actinomycetota</taxon>
        <taxon>Actinomycetes</taxon>
        <taxon>Kitasatosporales</taxon>
        <taxon>Streptomycetaceae</taxon>
        <taxon>Streptomyces</taxon>
    </lineage>
</organism>
<feature type="compositionally biased region" description="Pro residues" evidence="1">
    <location>
        <begin position="400"/>
        <end position="419"/>
    </location>
</feature>
<feature type="region of interest" description="Disordered" evidence="1">
    <location>
        <begin position="395"/>
        <end position="440"/>
    </location>
</feature>
<gene>
    <name evidence="3" type="ORF">GCM10010255_09730</name>
</gene>
<feature type="domain" description="TIR" evidence="2">
    <location>
        <begin position="10"/>
        <end position="160"/>
    </location>
</feature>
<accession>A0ABN3HP28</accession>
<comment type="caution">
    <text evidence="3">The sequence shown here is derived from an EMBL/GenBank/DDBJ whole genome shotgun (WGS) entry which is preliminary data.</text>
</comment>
<dbReference type="InterPro" id="IPR000157">
    <property type="entry name" value="TIR_dom"/>
</dbReference>
<reference evidence="3 4" key="1">
    <citation type="journal article" date="2019" name="Int. J. Syst. Evol. Microbiol.">
        <title>The Global Catalogue of Microorganisms (GCM) 10K type strain sequencing project: providing services to taxonomists for standard genome sequencing and annotation.</title>
        <authorList>
            <consortium name="The Broad Institute Genomics Platform"/>
            <consortium name="The Broad Institute Genome Sequencing Center for Infectious Disease"/>
            <person name="Wu L."/>
            <person name="Ma J."/>
        </authorList>
    </citation>
    <scope>NUCLEOTIDE SEQUENCE [LARGE SCALE GENOMIC DNA]</scope>
    <source>
        <strain evidence="3 4">JCM 4358</strain>
    </source>
</reference>
<dbReference type="NCBIfam" id="TIGR04276">
    <property type="entry name" value="FxsC_Cterm"/>
    <property type="match status" value="1"/>
</dbReference>
<dbReference type="InterPro" id="IPR026367">
    <property type="entry name" value="FxsC_C"/>
</dbReference>
<dbReference type="NCBIfam" id="NF040588">
    <property type="entry name" value="FxsC_Nterm"/>
    <property type="match status" value="1"/>
</dbReference>
<evidence type="ECO:0000259" key="2">
    <source>
        <dbReference type="PROSITE" id="PS50104"/>
    </source>
</evidence>
<dbReference type="Proteomes" id="UP001499986">
    <property type="component" value="Unassembled WGS sequence"/>
</dbReference>
<protein>
    <recommendedName>
        <fullName evidence="2">TIR domain-containing protein</fullName>
    </recommendedName>
</protein>
<dbReference type="PROSITE" id="PS50104">
    <property type="entry name" value="TIR"/>
    <property type="match status" value="1"/>
</dbReference>
<name>A0ABN3HP28_9ACTN</name>
<proteinExistence type="predicted"/>
<dbReference type="Gene3D" id="3.40.50.10140">
    <property type="entry name" value="Toll/interleukin-1 receptor homology (TIR) domain"/>
    <property type="match status" value="1"/>
</dbReference>
<evidence type="ECO:0000313" key="3">
    <source>
        <dbReference type="EMBL" id="GAA2384897.1"/>
    </source>
</evidence>